<dbReference type="PANTHER" id="PTHR43899:SF13">
    <property type="entry name" value="RH59310P"/>
    <property type="match status" value="1"/>
</dbReference>
<comment type="caution">
    <text evidence="6">The sequence shown here is derived from an EMBL/GenBank/DDBJ whole genome shotgun (WGS) entry which is preliminary data.</text>
</comment>
<keyword evidence="7" id="KW-1185">Reference proteome</keyword>
<dbReference type="AlphaFoldDB" id="A0A8S4P9L9"/>
<evidence type="ECO:0000256" key="1">
    <source>
        <dbReference type="ARBA" id="ARBA00004240"/>
    </source>
</evidence>
<evidence type="ECO:0000313" key="7">
    <source>
        <dbReference type="Proteomes" id="UP000749559"/>
    </source>
</evidence>
<feature type="transmembrane region" description="Helical" evidence="5">
    <location>
        <begin position="30"/>
        <end position="52"/>
    </location>
</feature>
<dbReference type="GO" id="GO:0016491">
    <property type="term" value="F:oxidoreductase activity"/>
    <property type="evidence" value="ECO:0007669"/>
    <property type="project" value="UniProtKB-KW"/>
</dbReference>
<dbReference type="InterPro" id="IPR002347">
    <property type="entry name" value="SDR_fam"/>
</dbReference>
<evidence type="ECO:0000256" key="2">
    <source>
        <dbReference type="ARBA" id="ARBA00006484"/>
    </source>
</evidence>
<name>A0A8S4P9L9_OWEFU</name>
<dbReference type="EMBL" id="CAIIXF020000007">
    <property type="protein sequence ID" value="CAH1790147.1"/>
    <property type="molecule type" value="Genomic_DNA"/>
</dbReference>
<evidence type="ECO:0000256" key="4">
    <source>
        <dbReference type="ARBA" id="ARBA00023002"/>
    </source>
</evidence>
<dbReference type="SUPFAM" id="SSF51735">
    <property type="entry name" value="NAD(P)-binding Rossmann-fold domains"/>
    <property type="match status" value="1"/>
</dbReference>
<keyword evidence="5" id="KW-0472">Membrane</keyword>
<accession>A0A8S4P9L9</accession>
<keyword evidence="5" id="KW-1133">Transmembrane helix</keyword>
<comment type="similarity">
    <text evidence="2">Belongs to the short-chain dehydrogenases/reductases (SDR) family.</text>
</comment>
<dbReference type="GO" id="GO:0005783">
    <property type="term" value="C:endoplasmic reticulum"/>
    <property type="evidence" value="ECO:0007669"/>
    <property type="project" value="UniProtKB-SubCell"/>
</dbReference>
<dbReference type="OrthoDB" id="5545019at2759"/>
<gene>
    <name evidence="6" type="ORF">OFUS_LOCUS15395</name>
</gene>
<dbReference type="InterPro" id="IPR051019">
    <property type="entry name" value="VLCFA-Steroid_DH"/>
</dbReference>
<organism evidence="6 7">
    <name type="scientific">Owenia fusiformis</name>
    <name type="common">Polychaete worm</name>
    <dbReference type="NCBI Taxonomy" id="6347"/>
    <lineage>
        <taxon>Eukaryota</taxon>
        <taxon>Metazoa</taxon>
        <taxon>Spiralia</taxon>
        <taxon>Lophotrochozoa</taxon>
        <taxon>Annelida</taxon>
        <taxon>Polychaeta</taxon>
        <taxon>Sedentaria</taxon>
        <taxon>Canalipalpata</taxon>
        <taxon>Sabellida</taxon>
        <taxon>Oweniida</taxon>
        <taxon>Oweniidae</taxon>
        <taxon>Owenia</taxon>
    </lineage>
</organism>
<dbReference type="Pfam" id="PF00106">
    <property type="entry name" value="adh_short"/>
    <property type="match status" value="1"/>
</dbReference>
<comment type="subcellular location">
    <subcellularLocation>
        <location evidence="1">Endoplasmic reticulum</location>
    </subcellularLocation>
</comment>
<evidence type="ECO:0000256" key="3">
    <source>
        <dbReference type="ARBA" id="ARBA00022857"/>
    </source>
</evidence>
<dbReference type="InterPro" id="IPR036291">
    <property type="entry name" value="NAD(P)-bd_dom_sf"/>
</dbReference>
<protein>
    <submittedName>
        <fullName evidence="6">Uncharacterized protein</fullName>
    </submittedName>
</protein>
<evidence type="ECO:0000313" key="6">
    <source>
        <dbReference type="EMBL" id="CAH1790147.1"/>
    </source>
</evidence>
<dbReference type="PANTHER" id="PTHR43899">
    <property type="entry name" value="RH59310P"/>
    <property type="match status" value="1"/>
</dbReference>
<keyword evidence="4" id="KW-0560">Oxidoreductase</keyword>
<dbReference type="InterPro" id="IPR020904">
    <property type="entry name" value="Sc_DH/Rdtase_CS"/>
</dbReference>
<dbReference type="PRINTS" id="PR00081">
    <property type="entry name" value="GDHRDH"/>
</dbReference>
<keyword evidence="5" id="KW-0812">Transmembrane</keyword>
<dbReference type="Gene3D" id="3.40.50.720">
    <property type="entry name" value="NAD(P)-binding Rossmann-like Domain"/>
    <property type="match status" value="1"/>
</dbReference>
<dbReference type="Proteomes" id="UP000749559">
    <property type="component" value="Unassembled WGS sequence"/>
</dbReference>
<keyword evidence="3" id="KW-0521">NADP</keyword>
<sequence>MIGPLVDDKPLTKMALDFDLKYFLGDLSPVILWFGAISAVIVTVNVFCRLWLFAKAFILSPIFGLGVKFDHYGKWAVVTGCTDGIGKEFALQLAKRGLDIVLISRSPDKLADVSLEIESTYKVKTKTVVADFTRGVDLYDEIKQQIKDLNIGVLVNNVGMSYRLPSRFAELDDGQNNLKNIIDCNLLSTTLMCNMLLPGMVERGKGIVINNASLSGLVPVPMLTMYGATKTAMDYMSKCLQEEYRSKGIIVQSLCPAFVATKLSGLRRTSLFVPSTTRFVQAALCTVGIETTTNGYWAHSLQAFLMLSIPECIMLRLTHFVMEKAGIAERKRLERKKQKST</sequence>
<dbReference type="FunFam" id="3.40.50.720:FF:000137">
    <property type="entry name" value="Hydroxysteroid (17-beta) dehydrogenase 3"/>
    <property type="match status" value="1"/>
</dbReference>
<dbReference type="PROSITE" id="PS00061">
    <property type="entry name" value="ADH_SHORT"/>
    <property type="match status" value="1"/>
</dbReference>
<reference evidence="6" key="1">
    <citation type="submission" date="2022-03" db="EMBL/GenBank/DDBJ databases">
        <authorList>
            <person name="Martin C."/>
        </authorList>
    </citation>
    <scope>NUCLEOTIDE SEQUENCE</scope>
</reference>
<dbReference type="PIRSF" id="PIRSF000126">
    <property type="entry name" value="11-beta-HSD1"/>
    <property type="match status" value="1"/>
</dbReference>
<evidence type="ECO:0000256" key="5">
    <source>
        <dbReference type="SAM" id="Phobius"/>
    </source>
</evidence>
<proteinExistence type="inferred from homology"/>
<dbReference type="CDD" id="cd05356">
    <property type="entry name" value="17beta-HSD1_like_SDR_c"/>
    <property type="match status" value="1"/>
</dbReference>